<dbReference type="Proteomes" id="UP000051580">
    <property type="component" value="Unassembled WGS sequence"/>
</dbReference>
<dbReference type="OrthoDB" id="9134286at2"/>
<gene>
    <name evidence="1" type="ORF">FD28_GL002109</name>
</gene>
<comment type="caution">
    <text evidence="1">The sequence shown here is derived from an EMBL/GenBank/DDBJ whole genome shotgun (WGS) entry which is preliminary data.</text>
</comment>
<evidence type="ECO:0000313" key="2">
    <source>
        <dbReference type="Proteomes" id="UP000051580"/>
    </source>
</evidence>
<dbReference type="Gene3D" id="3.40.1440.10">
    <property type="entry name" value="GIY-YIG endonuclease"/>
    <property type="match status" value="1"/>
</dbReference>
<evidence type="ECO:0008006" key="3">
    <source>
        <dbReference type="Google" id="ProtNLM"/>
    </source>
</evidence>
<dbReference type="RefSeq" id="WP_057732549.1">
    <property type="nucleotide sequence ID" value="NZ_AZFS01000044.1"/>
</dbReference>
<organism evidence="1 2">
    <name type="scientific">Levilactobacillus hammesii DSM 16381</name>
    <dbReference type="NCBI Taxonomy" id="1423753"/>
    <lineage>
        <taxon>Bacteria</taxon>
        <taxon>Bacillati</taxon>
        <taxon>Bacillota</taxon>
        <taxon>Bacilli</taxon>
        <taxon>Lactobacillales</taxon>
        <taxon>Lactobacillaceae</taxon>
        <taxon>Levilactobacillus</taxon>
    </lineage>
</organism>
<dbReference type="PATRIC" id="fig|1423753.3.peg.2215"/>
<protein>
    <recommendedName>
        <fullName evidence="3">GIY-YIG domain-containing protein</fullName>
    </recommendedName>
</protein>
<reference evidence="1 2" key="1">
    <citation type="journal article" date="2015" name="Genome Announc.">
        <title>Expanding the biotechnology potential of lactobacilli through comparative genomics of 213 strains and associated genera.</title>
        <authorList>
            <person name="Sun Z."/>
            <person name="Harris H.M."/>
            <person name="McCann A."/>
            <person name="Guo C."/>
            <person name="Argimon S."/>
            <person name="Zhang W."/>
            <person name="Yang X."/>
            <person name="Jeffery I.B."/>
            <person name="Cooney J.C."/>
            <person name="Kagawa T.F."/>
            <person name="Liu W."/>
            <person name="Song Y."/>
            <person name="Salvetti E."/>
            <person name="Wrobel A."/>
            <person name="Rasinkangas P."/>
            <person name="Parkhill J."/>
            <person name="Rea M.C."/>
            <person name="O'Sullivan O."/>
            <person name="Ritari J."/>
            <person name="Douillard F.P."/>
            <person name="Paul Ross R."/>
            <person name="Yang R."/>
            <person name="Briner A.E."/>
            <person name="Felis G.E."/>
            <person name="de Vos W.M."/>
            <person name="Barrangou R."/>
            <person name="Klaenhammer T.R."/>
            <person name="Caufield P.W."/>
            <person name="Cui Y."/>
            <person name="Zhang H."/>
            <person name="O'Toole P.W."/>
        </authorList>
    </citation>
    <scope>NUCLEOTIDE SEQUENCE [LARGE SCALE GENOMIC DNA]</scope>
    <source>
        <strain evidence="1 2">DSM 16381</strain>
    </source>
</reference>
<dbReference type="CDD" id="cd10451">
    <property type="entry name" value="GIY-YIG_LuxR_like"/>
    <property type="match status" value="1"/>
</dbReference>
<accession>A0A0R1UXA8</accession>
<evidence type="ECO:0000313" key="1">
    <source>
        <dbReference type="EMBL" id="KRL95880.1"/>
    </source>
</evidence>
<sequence>MNRKELMQQYKAAPTFYGVIEIKNDQNGKTFIDVARNVHNRWGYYQTNLNGNFYHDTDLQADWNRLGAAAFSYRVLWKADTSETDNLRQALKDLKVEWLEKCHPAYNQH</sequence>
<name>A0A0R1UXA8_9LACO</name>
<keyword evidence="2" id="KW-1185">Reference proteome</keyword>
<dbReference type="STRING" id="1423753.FD28_GL002109"/>
<proteinExistence type="predicted"/>
<dbReference type="InterPro" id="IPR035901">
    <property type="entry name" value="GIY-YIG_endonuc_sf"/>
</dbReference>
<dbReference type="AlphaFoldDB" id="A0A0R1UXA8"/>
<dbReference type="SUPFAM" id="SSF82771">
    <property type="entry name" value="GIY-YIG endonuclease"/>
    <property type="match status" value="1"/>
</dbReference>
<dbReference type="EMBL" id="AZFS01000044">
    <property type="protein sequence ID" value="KRL95880.1"/>
    <property type="molecule type" value="Genomic_DNA"/>
</dbReference>